<dbReference type="Gene3D" id="3.40.50.720">
    <property type="entry name" value="NAD(P)-binding Rossmann-like Domain"/>
    <property type="match status" value="1"/>
</dbReference>
<dbReference type="PANTHER" id="PTHR24321:SF8">
    <property type="entry name" value="ESTRADIOL 17-BETA-DEHYDROGENASE 8-RELATED"/>
    <property type="match status" value="1"/>
</dbReference>
<name>A0ABW8NIM7_9GAMM</name>
<reference evidence="3 4" key="1">
    <citation type="submission" date="2024-03" db="EMBL/GenBank/DDBJ databases">
        <title>High-quality draft genome sequence of Oceanobacter sp. wDCs-4.</title>
        <authorList>
            <person name="Dong C."/>
        </authorList>
    </citation>
    <scope>NUCLEOTIDE SEQUENCE [LARGE SCALE GENOMIC DNA]</scope>
    <source>
        <strain evidence="4">wDCs-4</strain>
    </source>
</reference>
<proteinExistence type="inferred from homology"/>
<evidence type="ECO:0000313" key="3">
    <source>
        <dbReference type="EMBL" id="MFK4752805.1"/>
    </source>
</evidence>
<evidence type="ECO:0000256" key="2">
    <source>
        <dbReference type="ARBA" id="ARBA00023002"/>
    </source>
</evidence>
<dbReference type="SUPFAM" id="SSF51735">
    <property type="entry name" value="NAD(P)-binding Rossmann-fold domains"/>
    <property type="match status" value="1"/>
</dbReference>
<protein>
    <submittedName>
        <fullName evidence="3">SDR family NAD(P)-dependent oxidoreductase</fullName>
    </submittedName>
</protein>
<dbReference type="NCBIfam" id="NF005559">
    <property type="entry name" value="PRK07231.1"/>
    <property type="match status" value="1"/>
</dbReference>
<dbReference type="PRINTS" id="PR00081">
    <property type="entry name" value="GDHRDH"/>
</dbReference>
<dbReference type="InterPro" id="IPR002347">
    <property type="entry name" value="SDR_fam"/>
</dbReference>
<sequence>MKNLSNSRYEGLTVLVTGGGAGLGEAICERLAAEGAAVAVLDYSIEAAQRVASKLREQGAKALALCADVTRPEQLKQAIATLLEEFGQLDMAVNNAGIGIPFAPLADQEDETWARVIDVNLTGVFNSMKAELPHMQERGGAIINIASVTALMGIAGVSPYVAAKHGVLGLTRSAAIEYGKYGVRVNAVCPTFVRTALTMAELTDEEQWQALDDMHPMGRCATPEEVAAMVAFLGSAEAAIVTGSANTVDGGFTTGR</sequence>
<dbReference type="PRINTS" id="PR00080">
    <property type="entry name" value="SDRFAMILY"/>
</dbReference>
<dbReference type="RefSeq" id="WP_416205962.1">
    <property type="nucleotide sequence ID" value="NZ_JBBKTX010000011.1"/>
</dbReference>
<evidence type="ECO:0000313" key="4">
    <source>
        <dbReference type="Proteomes" id="UP001620597"/>
    </source>
</evidence>
<organism evidence="3 4">
    <name type="scientific">Oceanobacter antarcticus</name>
    <dbReference type="NCBI Taxonomy" id="3133425"/>
    <lineage>
        <taxon>Bacteria</taxon>
        <taxon>Pseudomonadati</taxon>
        <taxon>Pseudomonadota</taxon>
        <taxon>Gammaproteobacteria</taxon>
        <taxon>Oceanospirillales</taxon>
        <taxon>Oceanospirillaceae</taxon>
        <taxon>Oceanobacter</taxon>
    </lineage>
</organism>
<dbReference type="Proteomes" id="UP001620597">
    <property type="component" value="Unassembled WGS sequence"/>
</dbReference>
<dbReference type="InterPro" id="IPR036291">
    <property type="entry name" value="NAD(P)-bd_dom_sf"/>
</dbReference>
<dbReference type="InterPro" id="IPR020904">
    <property type="entry name" value="Sc_DH/Rdtase_CS"/>
</dbReference>
<keyword evidence="2" id="KW-0560">Oxidoreductase</keyword>
<dbReference type="EMBL" id="JBBKTX010000011">
    <property type="protein sequence ID" value="MFK4752805.1"/>
    <property type="molecule type" value="Genomic_DNA"/>
</dbReference>
<keyword evidence="4" id="KW-1185">Reference proteome</keyword>
<dbReference type="CDD" id="cd05233">
    <property type="entry name" value="SDR_c"/>
    <property type="match status" value="1"/>
</dbReference>
<dbReference type="Pfam" id="PF13561">
    <property type="entry name" value="adh_short_C2"/>
    <property type="match status" value="1"/>
</dbReference>
<dbReference type="PROSITE" id="PS00061">
    <property type="entry name" value="ADH_SHORT"/>
    <property type="match status" value="1"/>
</dbReference>
<comment type="caution">
    <text evidence="3">The sequence shown here is derived from an EMBL/GenBank/DDBJ whole genome shotgun (WGS) entry which is preliminary data.</text>
</comment>
<gene>
    <name evidence="3" type="ORF">WG929_10335</name>
</gene>
<evidence type="ECO:0000256" key="1">
    <source>
        <dbReference type="ARBA" id="ARBA00006484"/>
    </source>
</evidence>
<comment type="similarity">
    <text evidence="1">Belongs to the short-chain dehydrogenases/reductases (SDR) family.</text>
</comment>
<accession>A0ABW8NIM7</accession>
<dbReference type="PANTHER" id="PTHR24321">
    <property type="entry name" value="DEHYDROGENASES, SHORT CHAIN"/>
    <property type="match status" value="1"/>
</dbReference>